<dbReference type="InterPro" id="IPR024420">
    <property type="entry name" value="TRAPP_III_complex_Trs85"/>
</dbReference>
<dbReference type="PANTHER" id="PTHR12975:SF6">
    <property type="entry name" value="TRAFFICKING PROTEIN PARTICLE COMPLEX SUBUNIT 8"/>
    <property type="match status" value="1"/>
</dbReference>
<feature type="domain" description="TPPC8 first Ig-like" evidence="2">
    <location>
        <begin position="178"/>
        <end position="376"/>
    </location>
</feature>
<dbReference type="InterPro" id="IPR058540">
    <property type="entry name" value="Ig_TPPC8_3rd"/>
</dbReference>
<dbReference type="GO" id="GO:1990072">
    <property type="term" value="C:TRAPPIII protein complex"/>
    <property type="evidence" value="ECO:0007669"/>
    <property type="project" value="TreeGrafter"/>
</dbReference>
<evidence type="ECO:0000259" key="1">
    <source>
        <dbReference type="Pfam" id="PF24544"/>
    </source>
</evidence>
<dbReference type="Proteomes" id="UP000887540">
    <property type="component" value="Unplaced"/>
</dbReference>
<dbReference type="Pfam" id="PF24546">
    <property type="entry name" value="Ig_TPPC8_3rd"/>
    <property type="match status" value="1"/>
</dbReference>
<sequence>MDLCKEAASQLIRLTAILPDLYAGVLQERAAYYSSKAKMFRRMVFHYVMAGHRYNVSGQKLLAMKCYEKALVEYDGKGWQFAEDHILYVLATQSTNHKLAIDCSAKLVRFYSDQHPDQQAAFLQHYLTTLKTYETSQSLFVLPVLDAQSIRVIYGDRPSSTRSSIEHVPKEQDGGEPISWEDLERATFHSLLGMNKPFHSKPLIGDEHVENGIVHETPPFEKFRVEIRLRNPLAIPLVLKNIRLGLEESGAHHREHIVEMGELPGPITLPPAQNPNLKPESTASLDVLAVDEFTTIELYVIPSDQMERLKIDRILFDLTNQDGNVSVAGYLPIEIQGKRLFNTKQQRMAKTYAPDCRLSAKIAKNLWPMLEVKMSGNAARQDHVHAYCNQMYQIATDLENIGKVPVDGICIATDHPDLVSLSEINQENAWEKKWSLAPASLFPSNGGGILVQKLSQGMLECGQKMSVRLSIRAPCHVVHRHPISILFYYTGQNGTVRQHRYQLAFSTMPLLSTNIRILRADDGLCALDLQNLVTNREAMLAKVEILRISTVITTSKENEKPNVNIFAVQQRSVLVESDQSAIFCFFLQGSASNSSSFSEIWLAEQISDIPSWSNLLPEGLFAIDPTISEQQEFIPLKVNLRLSVLWKAHIINSDGTSTTLFGENFVPNPYVVLKKNLSITGTNLANLPYVLPISTLPGIDPKFEFILSPKEEKEIDLARIEAASTRRDSLTGKMFINWAHPDSGRRILPEDQESLSDCKTIIKVHSIDEPIIHDFSKNR</sequence>
<organism evidence="4 5">
    <name type="scientific">Acrobeloides nanus</name>
    <dbReference type="NCBI Taxonomy" id="290746"/>
    <lineage>
        <taxon>Eukaryota</taxon>
        <taxon>Metazoa</taxon>
        <taxon>Ecdysozoa</taxon>
        <taxon>Nematoda</taxon>
        <taxon>Chromadorea</taxon>
        <taxon>Rhabditida</taxon>
        <taxon>Tylenchina</taxon>
        <taxon>Cephalobomorpha</taxon>
        <taxon>Cephaloboidea</taxon>
        <taxon>Cephalobidae</taxon>
        <taxon>Acrobeloides</taxon>
    </lineage>
</organism>
<protein>
    <submittedName>
        <fullName evidence="5">Trafficking protein particle complex subunit 11</fullName>
    </submittedName>
</protein>
<dbReference type="PANTHER" id="PTHR12975">
    <property type="entry name" value="TRANSPORT PROTEIN TRAPP"/>
    <property type="match status" value="1"/>
</dbReference>
<dbReference type="AlphaFoldDB" id="A0A914EEK3"/>
<evidence type="ECO:0000313" key="4">
    <source>
        <dbReference type="Proteomes" id="UP000887540"/>
    </source>
</evidence>
<dbReference type="InterPro" id="IPR058541">
    <property type="entry name" value="Ig_TPPC8_1st"/>
</dbReference>
<accession>A0A914EEK3</accession>
<reference evidence="5" key="1">
    <citation type="submission" date="2022-11" db="UniProtKB">
        <authorList>
            <consortium name="WormBaseParasite"/>
        </authorList>
    </citation>
    <scope>IDENTIFICATION</scope>
</reference>
<evidence type="ECO:0000259" key="3">
    <source>
        <dbReference type="Pfam" id="PF24546"/>
    </source>
</evidence>
<dbReference type="Pfam" id="PF24544">
    <property type="entry name" value="Ig_TPPC8_2nd"/>
    <property type="match status" value="1"/>
</dbReference>
<feature type="domain" description="TPPC8 second Ig-like" evidence="1">
    <location>
        <begin position="388"/>
        <end position="499"/>
    </location>
</feature>
<feature type="domain" description="TPPC8 third Ig-like" evidence="3">
    <location>
        <begin position="526"/>
        <end position="666"/>
    </location>
</feature>
<name>A0A914EEK3_9BILA</name>
<evidence type="ECO:0000259" key="2">
    <source>
        <dbReference type="Pfam" id="PF24545"/>
    </source>
</evidence>
<proteinExistence type="predicted"/>
<keyword evidence="4" id="KW-1185">Reference proteome</keyword>
<dbReference type="WBParaSite" id="ACRNAN_scaffold7500.g17859.t1">
    <property type="protein sequence ID" value="ACRNAN_scaffold7500.g17859.t1"/>
    <property type="gene ID" value="ACRNAN_scaffold7500.g17859"/>
</dbReference>
<dbReference type="Pfam" id="PF24545">
    <property type="entry name" value="Ig_TPPC8_1st"/>
    <property type="match status" value="1"/>
</dbReference>
<evidence type="ECO:0000313" key="5">
    <source>
        <dbReference type="WBParaSite" id="ACRNAN_scaffold7500.g17859.t1"/>
    </source>
</evidence>
<dbReference type="InterPro" id="IPR058538">
    <property type="entry name" value="Ig_TPPC8_2nd"/>
</dbReference>